<dbReference type="Gene3D" id="1.10.10.10">
    <property type="entry name" value="Winged helix-like DNA-binding domain superfamily/Winged helix DNA-binding domain"/>
    <property type="match status" value="1"/>
</dbReference>
<dbReference type="InterPro" id="IPR036388">
    <property type="entry name" value="WH-like_DNA-bd_sf"/>
</dbReference>
<gene>
    <name evidence="1" type="ORF">LCGC14_0960110</name>
</gene>
<organism evidence="1">
    <name type="scientific">marine sediment metagenome</name>
    <dbReference type="NCBI Taxonomy" id="412755"/>
    <lineage>
        <taxon>unclassified sequences</taxon>
        <taxon>metagenomes</taxon>
        <taxon>ecological metagenomes</taxon>
    </lineage>
</organism>
<sequence>MDTTHDLEFLVYLKSKSFFTVKEISSETGIKEMVLYKQIEVWEREELIEKKTRSGSLGGRENRYKFTQKAKGELKSFSTILSNSLKNDKLKDDKNKSVND</sequence>
<comment type="caution">
    <text evidence="1">The sequence shown here is derived from an EMBL/GenBank/DDBJ whole genome shotgun (WGS) entry which is preliminary data.</text>
</comment>
<name>A0A0F9P0V9_9ZZZZ</name>
<reference evidence="1" key="1">
    <citation type="journal article" date="2015" name="Nature">
        <title>Complex archaea that bridge the gap between prokaryotes and eukaryotes.</title>
        <authorList>
            <person name="Spang A."/>
            <person name="Saw J.H."/>
            <person name="Jorgensen S.L."/>
            <person name="Zaremba-Niedzwiedzka K."/>
            <person name="Martijn J."/>
            <person name="Lind A.E."/>
            <person name="van Eijk R."/>
            <person name="Schleper C."/>
            <person name="Guy L."/>
            <person name="Ettema T.J."/>
        </authorList>
    </citation>
    <scope>NUCLEOTIDE SEQUENCE</scope>
</reference>
<proteinExistence type="predicted"/>
<evidence type="ECO:0000313" key="1">
    <source>
        <dbReference type="EMBL" id="KKN18007.1"/>
    </source>
</evidence>
<dbReference type="InterPro" id="IPR036390">
    <property type="entry name" value="WH_DNA-bd_sf"/>
</dbReference>
<protein>
    <submittedName>
        <fullName evidence="1">Uncharacterized protein</fullName>
    </submittedName>
</protein>
<dbReference type="EMBL" id="LAZR01003469">
    <property type="protein sequence ID" value="KKN18007.1"/>
    <property type="molecule type" value="Genomic_DNA"/>
</dbReference>
<accession>A0A0F9P0V9</accession>
<dbReference type="AlphaFoldDB" id="A0A0F9P0V9"/>
<dbReference type="SUPFAM" id="SSF46785">
    <property type="entry name" value="Winged helix' DNA-binding domain"/>
    <property type="match status" value="1"/>
</dbReference>